<dbReference type="AlphaFoldDB" id="A0A7H0VE28"/>
<reference evidence="2 3" key="1">
    <citation type="submission" date="2020-08" db="EMBL/GenBank/DDBJ databases">
        <title>Croceimicrobium hydrocarbonivorans gen. nov., sp. nov., a novel marine bacterium isolated from a bacterial consortium that degrades polyethylene terephthalate.</title>
        <authorList>
            <person name="Liu R."/>
        </authorList>
    </citation>
    <scope>NUCLEOTIDE SEQUENCE [LARGE SCALE GENOMIC DNA]</scope>
    <source>
        <strain evidence="2 3">A20-9</strain>
    </source>
</reference>
<gene>
    <name evidence="2" type="ORF">H4K34_16625</name>
</gene>
<feature type="domain" description="HNH" evidence="1">
    <location>
        <begin position="214"/>
        <end position="266"/>
    </location>
</feature>
<protein>
    <submittedName>
        <fullName evidence="2">HNH endonuclease</fullName>
    </submittedName>
</protein>
<dbReference type="Proteomes" id="UP000516305">
    <property type="component" value="Chromosome"/>
</dbReference>
<organism evidence="2 3">
    <name type="scientific">Croceimicrobium hydrocarbonivorans</name>
    <dbReference type="NCBI Taxonomy" id="2761580"/>
    <lineage>
        <taxon>Bacteria</taxon>
        <taxon>Pseudomonadati</taxon>
        <taxon>Bacteroidota</taxon>
        <taxon>Flavobacteriia</taxon>
        <taxon>Flavobacteriales</taxon>
        <taxon>Owenweeksiaceae</taxon>
        <taxon>Croceimicrobium</taxon>
    </lineage>
</organism>
<dbReference type="CDD" id="cd00085">
    <property type="entry name" value="HNHc"/>
    <property type="match status" value="1"/>
</dbReference>
<dbReference type="KEGG" id="chyd:H4K34_16625"/>
<dbReference type="EMBL" id="CP060139">
    <property type="protein sequence ID" value="QNR23976.1"/>
    <property type="molecule type" value="Genomic_DNA"/>
</dbReference>
<evidence type="ECO:0000313" key="2">
    <source>
        <dbReference type="EMBL" id="QNR23976.1"/>
    </source>
</evidence>
<sequence>MYNAKNIVWIKNVKRNQGNDWAYEEVDCKKPFLLNWPSAKGGSARTPNVGDIIVLFQKPNKINGRKNYLVHLTHLVSPISEKVIEDPDRPDHRWCREVQLIAKANPIYAISNPGYYNFFKPNRGLTNPIINLENDRGWDQAQTQEDLWRLFSDHLCIKSDEDLRITPEALEDFGVVEGDRIIKEHIQLELSRRDASIVQKLKEQTLKKHGKLQCECCSFDFLEFYGPIGANFIECHHKKHIADGERITKAEDLALVCSNCHRMLHRKLEDGSYNSTDSLKEKIQCQNPLDSN</sequence>
<keyword evidence="2" id="KW-0540">Nuclease</keyword>
<dbReference type="GO" id="GO:0003676">
    <property type="term" value="F:nucleic acid binding"/>
    <property type="evidence" value="ECO:0007669"/>
    <property type="project" value="InterPro"/>
</dbReference>
<dbReference type="GO" id="GO:0004519">
    <property type="term" value="F:endonuclease activity"/>
    <property type="evidence" value="ECO:0007669"/>
    <property type="project" value="UniProtKB-KW"/>
</dbReference>
<keyword evidence="3" id="KW-1185">Reference proteome</keyword>
<keyword evidence="2" id="KW-0255">Endonuclease</keyword>
<evidence type="ECO:0000313" key="3">
    <source>
        <dbReference type="Proteomes" id="UP000516305"/>
    </source>
</evidence>
<keyword evidence="2" id="KW-0378">Hydrolase</keyword>
<dbReference type="InterPro" id="IPR002711">
    <property type="entry name" value="HNH"/>
</dbReference>
<dbReference type="RefSeq" id="WP_210758510.1">
    <property type="nucleotide sequence ID" value="NZ_CP060139.1"/>
</dbReference>
<proteinExistence type="predicted"/>
<dbReference type="Pfam" id="PF01844">
    <property type="entry name" value="HNH"/>
    <property type="match status" value="1"/>
</dbReference>
<name>A0A7H0VE28_9FLAO</name>
<dbReference type="InterPro" id="IPR003615">
    <property type="entry name" value="HNH_nuc"/>
</dbReference>
<accession>A0A7H0VE28</accession>
<evidence type="ECO:0000259" key="1">
    <source>
        <dbReference type="Pfam" id="PF01844"/>
    </source>
</evidence>
<dbReference type="GO" id="GO:0008270">
    <property type="term" value="F:zinc ion binding"/>
    <property type="evidence" value="ECO:0007669"/>
    <property type="project" value="InterPro"/>
</dbReference>